<dbReference type="SUPFAM" id="SSF109604">
    <property type="entry name" value="HD-domain/PDEase-like"/>
    <property type="match status" value="1"/>
</dbReference>
<feature type="domain" description="HD" evidence="1">
    <location>
        <begin position="61"/>
        <end position="172"/>
    </location>
</feature>
<dbReference type="InterPro" id="IPR017771">
    <property type="entry name" value="Cyanamide_hydratase_HD"/>
</dbReference>
<reference evidence="3" key="1">
    <citation type="submission" date="2018-05" db="EMBL/GenBank/DDBJ databases">
        <title>Draft genome sequence of Stemphylium lycopersici strain CIDEFI 213.</title>
        <authorList>
            <person name="Medina R."/>
            <person name="Franco M.E.E."/>
            <person name="Lucentini C.G."/>
            <person name="Saparrat M.C.N."/>
            <person name="Balatti P.A."/>
        </authorList>
    </citation>
    <scope>NUCLEOTIDE SEQUENCE [LARGE SCALE GENOMIC DNA]</scope>
    <source>
        <strain evidence="3">CIDEFI 213</strain>
    </source>
</reference>
<evidence type="ECO:0000313" key="2">
    <source>
        <dbReference type="EMBL" id="RAR07999.1"/>
    </source>
</evidence>
<protein>
    <submittedName>
        <fullName evidence="2">Cyanamide hydratase</fullName>
    </submittedName>
</protein>
<gene>
    <name evidence="2" type="ORF">DDE83_006245</name>
</gene>
<dbReference type="EMBL" id="QGDH01000093">
    <property type="protein sequence ID" value="RAR07999.1"/>
    <property type="molecule type" value="Genomic_DNA"/>
</dbReference>
<dbReference type="NCBIfam" id="TIGR03401">
    <property type="entry name" value="cyanamide_fam"/>
    <property type="match status" value="1"/>
</dbReference>
<evidence type="ECO:0000313" key="3">
    <source>
        <dbReference type="Proteomes" id="UP000249619"/>
    </source>
</evidence>
<comment type="caution">
    <text evidence="2">The sequence shown here is derived from an EMBL/GenBank/DDBJ whole genome shotgun (WGS) entry which is preliminary data.</text>
</comment>
<organism evidence="2 3">
    <name type="scientific">Stemphylium lycopersici</name>
    <name type="common">Tomato gray leaf spot disease fungus</name>
    <name type="synonym">Thyrospora lycopersici</name>
    <dbReference type="NCBI Taxonomy" id="183478"/>
    <lineage>
        <taxon>Eukaryota</taxon>
        <taxon>Fungi</taxon>
        <taxon>Dikarya</taxon>
        <taxon>Ascomycota</taxon>
        <taxon>Pezizomycotina</taxon>
        <taxon>Dothideomycetes</taxon>
        <taxon>Pleosporomycetidae</taxon>
        <taxon>Pleosporales</taxon>
        <taxon>Pleosporineae</taxon>
        <taxon>Pleosporaceae</taxon>
        <taxon>Stemphylium</taxon>
    </lineage>
</organism>
<proteinExistence type="predicted"/>
<evidence type="ECO:0000259" key="1">
    <source>
        <dbReference type="PROSITE" id="PS51831"/>
    </source>
</evidence>
<accession>A0A364MZN8</accession>
<dbReference type="PANTHER" id="PTHR35569">
    <property type="entry name" value="CYANAMIDE HYDRATASE DDI2-RELATED"/>
    <property type="match status" value="1"/>
</dbReference>
<dbReference type="Pfam" id="PF01966">
    <property type="entry name" value="HD"/>
    <property type="match status" value="1"/>
</dbReference>
<dbReference type="InterPro" id="IPR003607">
    <property type="entry name" value="HD/PDEase_dom"/>
</dbReference>
<dbReference type="OrthoDB" id="409121at2759"/>
<name>A0A364MZN8_STELY</name>
<dbReference type="CDD" id="cd00077">
    <property type="entry name" value="HDc"/>
    <property type="match status" value="1"/>
</dbReference>
<dbReference type="PANTHER" id="PTHR35569:SF1">
    <property type="entry name" value="CYANAMIDE HYDRATASE DDI2-RELATED"/>
    <property type="match status" value="1"/>
</dbReference>
<dbReference type="Proteomes" id="UP000249619">
    <property type="component" value="Unassembled WGS sequence"/>
</dbReference>
<dbReference type="InterPro" id="IPR006674">
    <property type="entry name" value="HD_domain"/>
</dbReference>
<sequence>MSKQHVEEFGWTAVPRNRSNIPSADDAKTQAVTVNFEDIWPKTGLVKRARDHAKQELPKETYNHSLRVYCYGHTIVSQHFPEWASDTFFETWALTCLFHDIGTTQANMSATHLSFEFQGGFIAMTKLMELDAPKAQAESVAEAIIRHQDPGETGMVSQMVQLVQIATEFDNMGWQPYLVSKDVIEQVVKQLPRMGWSGCFSSAINKEIGEKPWCHTTVLEGFAEAVAGNELMNPYD</sequence>
<dbReference type="AlphaFoldDB" id="A0A364MZN8"/>
<dbReference type="PROSITE" id="PS51831">
    <property type="entry name" value="HD"/>
    <property type="match status" value="1"/>
</dbReference>
<dbReference type="Gene3D" id="1.10.3210.10">
    <property type="entry name" value="Hypothetical protein af1432"/>
    <property type="match status" value="1"/>
</dbReference>
<keyword evidence="3" id="KW-1185">Reference proteome</keyword>